<dbReference type="OMA" id="QNTHENN"/>
<dbReference type="GO" id="GO:0060287">
    <property type="term" value="P:epithelial cilium movement involved in determination of left/right asymmetry"/>
    <property type="evidence" value="ECO:0007669"/>
    <property type="project" value="TreeGrafter"/>
</dbReference>
<keyword evidence="7" id="KW-1185">Reference proteome</keyword>
<keyword evidence="3 5" id="KW-0175">Coiled coil</keyword>
<sequence length="129" mass="15449">MPVANVENKQLEDELMRIQKEISMYSNDVSDHDDRIHSMSQHLKNVRQELTHNLGLINAHTREVETEEHLNAIAEREDGRLKQEIIRLDKELHKMREKRNNFENKIFMQSQQLEEFKAQMNWDQQALEA</sequence>
<feature type="coiled-coil region" evidence="5">
    <location>
        <begin position="57"/>
        <end position="105"/>
    </location>
</feature>
<feature type="coiled-coil region" evidence="5">
    <location>
        <begin position="1"/>
        <end position="28"/>
    </location>
</feature>
<accession>H2YPA3</accession>
<reference evidence="6" key="3">
    <citation type="submission" date="2025-09" db="UniProtKB">
        <authorList>
            <consortium name="Ensembl"/>
        </authorList>
    </citation>
    <scope>IDENTIFICATION</scope>
</reference>
<dbReference type="Proteomes" id="UP000007875">
    <property type="component" value="Unassembled WGS sequence"/>
</dbReference>
<dbReference type="InParanoid" id="H2YPA3"/>
<organism evidence="6 7">
    <name type="scientific">Ciona savignyi</name>
    <name type="common">Pacific transparent sea squirt</name>
    <dbReference type="NCBI Taxonomy" id="51511"/>
    <lineage>
        <taxon>Eukaryota</taxon>
        <taxon>Metazoa</taxon>
        <taxon>Chordata</taxon>
        <taxon>Tunicata</taxon>
        <taxon>Ascidiacea</taxon>
        <taxon>Phlebobranchia</taxon>
        <taxon>Cionidae</taxon>
        <taxon>Ciona</taxon>
    </lineage>
</organism>
<proteinExistence type="inferred from homology"/>
<evidence type="ECO:0000313" key="6">
    <source>
        <dbReference type="Ensembl" id="ENSCSAVP00000007161.1"/>
    </source>
</evidence>
<evidence type="ECO:0000256" key="4">
    <source>
        <dbReference type="ARBA" id="ARBA00045182"/>
    </source>
</evidence>
<protein>
    <recommendedName>
        <fullName evidence="2">Coiled-coil domain-containing protein 39</fullName>
    </recommendedName>
</protein>
<reference evidence="6" key="2">
    <citation type="submission" date="2025-08" db="UniProtKB">
        <authorList>
            <consortium name="Ensembl"/>
        </authorList>
    </citation>
    <scope>IDENTIFICATION</scope>
</reference>
<dbReference type="HOGENOM" id="CLU_156799_0_0_1"/>
<evidence type="ECO:0000256" key="5">
    <source>
        <dbReference type="SAM" id="Coils"/>
    </source>
</evidence>
<name>H2YPA3_CIOSA</name>
<dbReference type="GO" id="GO:0005576">
    <property type="term" value="C:extracellular region"/>
    <property type="evidence" value="ECO:0007669"/>
    <property type="project" value="GOC"/>
</dbReference>
<dbReference type="PANTHER" id="PTHR18962:SF0">
    <property type="entry name" value="COILED-COIL DOMAIN-CONTAINING PROTEIN 39"/>
    <property type="match status" value="1"/>
</dbReference>
<evidence type="ECO:0000256" key="2">
    <source>
        <dbReference type="ARBA" id="ARBA00016725"/>
    </source>
</evidence>
<dbReference type="STRING" id="51511.ENSCSAVP00000007161"/>
<dbReference type="GeneTree" id="ENSGT00390000015010"/>
<reference evidence="7" key="1">
    <citation type="submission" date="2003-08" db="EMBL/GenBank/DDBJ databases">
        <authorList>
            <person name="Birren B."/>
            <person name="Nusbaum C."/>
            <person name="Abebe A."/>
            <person name="Abouelleil A."/>
            <person name="Adekoya E."/>
            <person name="Ait-zahra M."/>
            <person name="Allen N."/>
            <person name="Allen T."/>
            <person name="An P."/>
            <person name="Anderson M."/>
            <person name="Anderson S."/>
            <person name="Arachchi H."/>
            <person name="Armbruster J."/>
            <person name="Bachantsang P."/>
            <person name="Baldwin J."/>
            <person name="Barry A."/>
            <person name="Bayul T."/>
            <person name="Blitshsteyn B."/>
            <person name="Bloom T."/>
            <person name="Blye J."/>
            <person name="Boguslavskiy L."/>
            <person name="Borowsky M."/>
            <person name="Boukhgalter B."/>
            <person name="Brunache A."/>
            <person name="Butler J."/>
            <person name="Calixte N."/>
            <person name="Calvo S."/>
            <person name="Camarata J."/>
            <person name="Campo K."/>
            <person name="Chang J."/>
            <person name="Cheshatsang Y."/>
            <person name="Citroen M."/>
            <person name="Collymore A."/>
            <person name="Considine T."/>
            <person name="Cook A."/>
            <person name="Cooke P."/>
            <person name="Corum B."/>
            <person name="Cuomo C."/>
            <person name="David R."/>
            <person name="Dawoe T."/>
            <person name="Degray S."/>
            <person name="Dodge S."/>
            <person name="Dooley K."/>
            <person name="Dorje P."/>
            <person name="Dorjee K."/>
            <person name="Dorris L."/>
            <person name="Duffey N."/>
            <person name="Dupes A."/>
            <person name="Elkins T."/>
            <person name="Engels R."/>
            <person name="Erickson J."/>
            <person name="Farina A."/>
            <person name="Faro S."/>
            <person name="Ferreira P."/>
            <person name="Fischer H."/>
            <person name="Fitzgerald M."/>
            <person name="Foley K."/>
            <person name="Gage D."/>
            <person name="Galagan J."/>
            <person name="Gearin G."/>
            <person name="Gnerre S."/>
            <person name="Gnirke A."/>
            <person name="Goyette A."/>
            <person name="Graham J."/>
            <person name="Grandbois E."/>
            <person name="Gyaltsen K."/>
            <person name="Hafez N."/>
            <person name="Hagopian D."/>
            <person name="Hagos B."/>
            <person name="Hall J."/>
            <person name="Hatcher B."/>
            <person name="Heller A."/>
            <person name="Higgins H."/>
            <person name="Honan T."/>
            <person name="Horn A."/>
            <person name="Houde N."/>
            <person name="Hughes L."/>
            <person name="Hulme W."/>
            <person name="Husby E."/>
            <person name="Iliev I."/>
            <person name="Jaffe D."/>
            <person name="Jones C."/>
            <person name="Kamal M."/>
            <person name="Kamat A."/>
            <person name="Kamvysselis M."/>
            <person name="Karlsson E."/>
            <person name="Kells C."/>
            <person name="Kieu A."/>
            <person name="Kisner P."/>
            <person name="Kodira C."/>
            <person name="Kulbokas E."/>
            <person name="Labutti K."/>
            <person name="Lama D."/>
            <person name="Landers T."/>
            <person name="Leger J."/>
            <person name="Levine S."/>
            <person name="Lewis D."/>
            <person name="Lewis T."/>
            <person name="Lindblad-toh K."/>
            <person name="Liu X."/>
            <person name="Lokyitsang T."/>
            <person name="Lokyitsang Y."/>
            <person name="Lucien O."/>
            <person name="Lui A."/>
            <person name="Ma L.J."/>
            <person name="Mabbitt R."/>
            <person name="Macdonald J."/>
            <person name="Maclean C."/>
            <person name="Major J."/>
            <person name="Manning J."/>
            <person name="Marabella R."/>
            <person name="Maru K."/>
            <person name="Matthews C."/>
            <person name="Mauceli E."/>
            <person name="Mccarthy M."/>
            <person name="Mcdonough S."/>
            <person name="Mcghee T."/>
            <person name="Meldrim J."/>
            <person name="Meneus L."/>
            <person name="Mesirov J."/>
            <person name="Mihalev A."/>
            <person name="Mihova T."/>
            <person name="Mikkelsen T."/>
            <person name="Mlenga V."/>
            <person name="Moru K."/>
            <person name="Mozes J."/>
            <person name="Mulrain L."/>
            <person name="Munson G."/>
            <person name="Naylor J."/>
            <person name="Newes C."/>
            <person name="Nguyen C."/>
            <person name="Nguyen N."/>
            <person name="Nguyen T."/>
            <person name="Nicol R."/>
            <person name="Nielsen C."/>
            <person name="Nizzari M."/>
            <person name="Norbu C."/>
            <person name="Norbu N."/>
            <person name="O'donnell P."/>
            <person name="Okoawo O."/>
            <person name="O'leary S."/>
            <person name="Omotosho B."/>
            <person name="O'neill K."/>
            <person name="Osman S."/>
            <person name="Parker S."/>
            <person name="Perrin D."/>
            <person name="Phunkhang P."/>
            <person name="Piqani B."/>
            <person name="Purcell S."/>
            <person name="Rachupka T."/>
            <person name="Ramasamy U."/>
            <person name="Rameau R."/>
            <person name="Ray V."/>
            <person name="Raymond C."/>
            <person name="Retta R."/>
            <person name="Richardson S."/>
            <person name="Rise C."/>
            <person name="Rodriguez J."/>
            <person name="Rogers J."/>
            <person name="Rogov P."/>
            <person name="Rutman M."/>
            <person name="Schupbach R."/>
            <person name="Seaman C."/>
            <person name="Settipalli S."/>
            <person name="Sharpe T."/>
            <person name="Sheridan J."/>
            <person name="Sherpa N."/>
            <person name="Shi J."/>
            <person name="Smirnov S."/>
            <person name="Smith C."/>
            <person name="Sougnez C."/>
            <person name="Spencer B."/>
            <person name="Stalker J."/>
            <person name="Stange-thomann N."/>
            <person name="Stavropoulos S."/>
            <person name="Stetson K."/>
            <person name="Stone C."/>
            <person name="Stone S."/>
            <person name="Stubbs M."/>
            <person name="Talamas J."/>
            <person name="Tchuinga P."/>
            <person name="Tenzing P."/>
            <person name="Tesfaye S."/>
            <person name="Theodore J."/>
            <person name="Thoulutsang Y."/>
            <person name="Topham K."/>
            <person name="Towey S."/>
            <person name="Tsamla T."/>
            <person name="Tsomo N."/>
            <person name="Vallee D."/>
            <person name="Vassiliev H."/>
            <person name="Venkataraman V."/>
            <person name="Vinson J."/>
            <person name="Vo A."/>
            <person name="Wade C."/>
            <person name="Wang S."/>
            <person name="Wangchuk T."/>
            <person name="Wangdi T."/>
            <person name="Whittaker C."/>
            <person name="Wilkinson J."/>
            <person name="Wu Y."/>
            <person name="Wyman D."/>
            <person name="Yadav S."/>
            <person name="Yang S."/>
            <person name="Yang X."/>
            <person name="Yeager S."/>
            <person name="Yee E."/>
            <person name="Young G."/>
            <person name="Zainoun J."/>
            <person name="Zembeck L."/>
            <person name="Zimmer A."/>
            <person name="Zody M."/>
            <person name="Lander E."/>
        </authorList>
    </citation>
    <scope>NUCLEOTIDE SEQUENCE [LARGE SCALE GENOMIC DNA]</scope>
</reference>
<dbReference type="eggNOG" id="ENOG502QS0D">
    <property type="taxonomic scope" value="Eukaryota"/>
</dbReference>
<comment type="similarity">
    <text evidence="1">Belongs to the CCDC39 family.</text>
</comment>
<dbReference type="AlphaFoldDB" id="H2YPA3"/>
<dbReference type="Pfam" id="PF24161">
    <property type="entry name" value="CCDC39"/>
    <property type="match status" value="1"/>
</dbReference>
<dbReference type="GO" id="GO:0060285">
    <property type="term" value="P:cilium-dependent cell motility"/>
    <property type="evidence" value="ECO:0007669"/>
    <property type="project" value="TreeGrafter"/>
</dbReference>
<dbReference type="GO" id="GO:0005930">
    <property type="term" value="C:axoneme"/>
    <property type="evidence" value="ECO:0007669"/>
    <property type="project" value="InterPro"/>
</dbReference>
<evidence type="ECO:0000256" key="1">
    <source>
        <dbReference type="ARBA" id="ARBA00005805"/>
    </source>
</evidence>
<dbReference type="GO" id="GO:0036159">
    <property type="term" value="P:inner dynein arm assembly"/>
    <property type="evidence" value="ECO:0007669"/>
    <property type="project" value="InterPro"/>
</dbReference>
<dbReference type="InterPro" id="IPR033290">
    <property type="entry name" value="CCDC39"/>
</dbReference>
<dbReference type="PANTHER" id="PTHR18962">
    <property type="entry name" value="COILED-COIL DOMAIN-CONTAINING PROTEIN 39"/>
    <property type="match status" value="1"/>
</dbReference>
<evidence type="ECO:0000313" key="7">
    <source>
        <dbReference type="Proteomes" id="UP000007875"/>
    </source>
</evidence>
<evidence type="ECO:0000256" key="3">
    <source>
        <dbReference type="ARBA" id="ARBA00023054"/>
    </source>
</evidence>
<comment type="function">
    <text evidence="4">Required for assembly of dynein regulatory complex (DRC) and inner dynein arm (IDA) complexes, which are responsible for ciliary beat regulation, thereby playing a central role in motility in cilia and flagella. Probably acts together with CCDC40 to form a molecular ruler that determines the 96 nanometer (nm) repeat length and arrangements of components in cilia and flagella. Not required for outer dynein arm complexes assembly.</text>
</comment>
<dbReference type="Ensembl" id="ENSCSAVT00000007254.1">
    <property type="protein sequence ID" value="ENSCSAVP00000007161.1"/>
    <property type="gene ID" value="ENSCSAVG00000004281.1"/>
</dbReference>